<evidence type="ECO:0000256" key="1">
    <source>
        <dbReference type="SAM" id="MobiDB-lite"/>
    </source>
</evidence>
<name>A0A2N9J0T5_FAGSY</name>
<dbReference type="AlphaFoldDB" id="A0A2N9J0T5"/>
<organism evidence="2">
    <name type="scientific">Fagus sylvatica</name>
    <name type="common">Beechnut</name>
    <dbReference type="NCBI Taxonomy" id="28930"/>
    <lineage>
        <taxon>Eukaryota</taxon>
        <taxon>Viridiplantae</taxon>
        <taxon>Streptophyta</taxon>
        <taxon>Embryophyta</taxon>
        <taxon>Tracheophyta</taxon>
        <taxon>Spermatophyta</taxon>
        <taxon>Magnoliopsida</taxon>
        <taxon>eudicotyledons</taxon>
        <taxon>Gunneridae</taxon>
        <taxon>Pentapetalae</taxon>
        <taxon>rosids</taxon>
        <taxon>fabids</taxon>
        <taxon>Fagales</taxon>
        <taxon>Fagaceae</taxon>
        <taxon>Fagus</taxon>
    </lineage>
</organism>
<dbReference type="EMBL" id="OIVN01006298">
    <property type="protein sequence ID" value="SPD30039.1"/>
    <property type="molecule type" value="Genomic_DNA"/>
</dbReference>
<gene>
    <name evidence="2" type="ORF">FSB_LOCUS57921</name>
</gene>
<sequence>MCRQCVGSGRGATSGVSNGAGRGSGASSGAGRRQRSWTNGAAVKNLGEKRRRGSGSSRPPKLPVVGGKGK</sequence>
<reference evidence="2" key="1">
    <citation type="submission" date="2018-02" db="EMBL/GenBank/DDBJ databases">
        <authorList>
            <person name="Cohen D.B."/>
            <person name="Kent A.D."/>
        </authorList>
    </citation>
    <scope>NUCLEOTIDE SEQUENCE</scope>
</reference>
<feature type="compositionally biased region" description="Gly residues" evidence="1">
    <location>
        <begin position="8"/>
        <end position="28"/>
    </location>
</feature>
<protein>
    <submittedName>
        <fullName evidence="2">Uncharacterized protein</fullName>
    </submittedName>
</protein>
<evidence type="ECO:0000313" key="2">
    <source>
        <dbReference type="EMBL" id="SPD30039.1"/>
    </source>
</evidence>
<feature type="region of interest" description="Disordered" evidence="1">
    <location>
        <begin position="1"/>
        <end position="70"/>
    </location>
</feature>
<accession>A0A2N9J0T5</accession>
<proteinExistence type="predicted"/>